<feature type="domain" description="Xylanolytic transcriptional activator regulatory" evidence="6">
    <location>
        <begin position="327"/>
        <end position="400"/>
    </location>
</feature>
<evidence type="ECO:0000259" key="6">
    <source>
        <dbReference type="SMART" id="SM00906"/>
    </source>
</evidence>
<dbReference type="PANTHER" id="PTHR46910:SF3">
    <property type="entry name" value="HALOTOLERANCE PROTEIN 9-RELATED"/>
    <property type="match status" value="1"/>
</dbReference>
<feature type="region of interest" description="Disordered" evidence="5">
    <location>
        <begin position="1"/>
        <end position="26"/>
    </location>
</feature>
<evidence type="ECO:0000313" key="8">
    <source>
        <dbReference type="Proteomes" id="UP000012174"/>
    </source>
</evidence>
<evidence type="ECO:0000313" key="7">
    <source>
        <dbReference type="EMBL" id="EMR66790.1"/>
    </source>
</evidence>
<dbReference type="CDD" id="cd12148">
    <property type="entry name" value="fungal_TF_MHR"/>
    <property type="match status" value="1"/>
</dbReference>
<organism evidence="7 8">
    <name type="scientific">Eutypa lata (strain UCR-EL1)</name>
    <name type="common">Grapevine dieback disease fungus</name>
    <name type="synonym">Eutypa armeniacae</name>
    <dbReference type="NCBI Taxonomy" id="1287681"/>
    <lineage>
        <taxon>Eukaryota</taxon>
        <taxon>Fungi</taxon>
        <taxon>Dikarya</taxon>
        <taxon>Ascomycota</taxon>
        <taxon>Pezizomycotina</taxon>
        <taxon>Sordariomycetes</taxon>
        <taxon>Xylariomycetidae</taxon>
        <taxon>Xylariales</taxon>
        <taxon>Diatrypaceae</taxon>
        <taxon>Eutypa</taxon>
    </lineage>
</organism>
<dbReference type="InterPro" id="IPR050987">
    <property type="entry name" value="AtrR-like"/>
</dbReference>
<dbReference type="GO" id="GO:0003677">
    <property type="term" value="F:DNA binding"/>
    <property type="evidence" value="ECO:0007669"/>
    <property type="project" value="UniProtKB-KW"/>
</dbReference>
<dbReference type="GO" id="GO:0005634">
    <property type="term" value="C:nucleus"/>
    <property type="evidence" value="ECO:0007669"/>
    <property type="project" value="UniProtKB-SubCell"/>
</dbReference>
<dbReference type="KEGG" id="ela:UCREL1_6178"/>
<dbReference type="Pfam" id="PF04082">
    <property type="entry name" value="Fungal_trans"/>
    <property type="match status" value="1"/>
</dbReference>
<evidence type="ECO:0000256" key="5">
    <source>
        <dbReference type="SAM" id="MobiDB-lite"/>
    </source>
</evidence>
<dbReference type="Proteomes" id="UP000012174">
    <property type="component" value="Unassembled WGS sequence"/>
</dbReference>
<keyword evidence="2" id="KW-0479">Metal-binding</keyword>
<evidence type="ECO:0000256" key="4">
    <source>
        <dbReference type="ARBA" id="ARBA00023242"/>
    </source>
</evidence>
<evidence type="ECO:0000256" key="2">
    <source>
        <dbReference type="ARBA" id="ARBA00022723"/>
    </source>
</evidence>
<keyword evidence="4" id="KW-0539">Nucleus</keyword>
<keyword evidence="3" id="KW-0238">DNA-binding</keyword>
<reference evidence="8" key="1">
    <citation type="journal article" date="2013" name="Genome Announc.">
        <title>Draft genome sequence of the grapevine dieback fungus Eutypa lata UCR-EL1.</title>
        <authorList>
            <person name="Blanco-Ulate B."/>
            <person name="Rolshausen P.E."/>
            <person name="Cantu D."/>
        </authorList>
    </citation>
    <scope>NUCLEOTIDE SEQUENCE [LARGE SCALE GENOMIC DNA]</scope>
    <source>
        <strain evidence="8">UCR-EL1</strain>
    </source>
</reference>
<dbReference type="OrthoDB" id="3364175at2759"/>
<dbReference type="AlphaFoldDB" id="M7TJ85"/>
<dbReference type="PANTHER" id="PTHR46910">
    <property type="entry name" value="TRANSCRIPTION FACTOR PDR1"/>
    <property type="match status" value="1"/>
</dbReference>
<dbReference type="SMART" id="SM00906">
    <property type="entry name" value="Fungal_trans"/>
    <property type="match status" value="1"/>
</dbReference>
<dbReference type="EMBL" id="KB706581">
    <property type="protein sequence ID" value="EMR66790.1"/>
    <property type="molecule type" value="Genomic_DNA"/>
</dbReference>
<gene>
    <name evidence="7" type="ORF">UCREL1_6178</name>
</gene>
<dbReference type="HOGENOM" id="CLU_448354_0_0_1"/>
<evidence type="ECO:0000256" key="1">
    <source>
        <dbReference type="ARBA" id="ARBA00004123"/>
    </source>
</evidence>
<dbReference type="eggNOG" id="ENOG502SJEB">
    <property type="taxonomic scope" value="Eukaryota"/>
</dbReference>
<accession>M7TJ85</accession>
<feature type="compositionally biased region" description="Polar residues" evidence="5">
    <location>
        <begin position="162"/>
        <end position="171"/>
    </location>
</feature>
<evidence type="ECO:0000256" key="3">
    <source>
        <dbReference type="ARBA" id="ARBA00023125"/>
    </source>
</evidence>
<feature type="compositionally biased region" description="Basic and acidic residues" evidence="5">
    <location>
        <begin position="152"/>
        <end position="161"/>
    </location>
</feature>
<name>M7TJ85_EUTLA</name>
<protein>
    <submittedName>
        <fullName evidence="7">Putative nucleus protein</fullName>
    </submittedName>
</protein>
<comment type="subcellular location">
    <subcellularLocation>
        <location evidence="1">Nucleus</location>
    </subcellularLocation>
</comment>
<proteinExistence type="predicted"/>
<sequence length="609" mass="68540">MSSSVSPAEAKRRARRVPEEQRKRGDRSCDLCRKTRYYGNIEDLNDRFLCLEAIVKGAFPNDLTGSIDDLLRLGRRMKFPMPDLSQGTKSVINPDNFLRSTGQTSGQLRRVLTLREQPPNVETAASPGTGSKFTDDDGAQALEVGDQPTDSTKPDEVEHTDTPSQNYGTPGSTSSLMNSFTSSGVNSVEEYWRQLPPQPLMHQLVQLYFEKLHEDFPLFHRGTFEEEYEYYLGELRRRSRLQPDSQQRTVDLELGWLGCLHMILVFASMSNPHVGGGNLDHAGLRRHCVAATRSLLPYFVSKCTLNNLRALLLLALFLHNNNERNATWNLVGTATRIAFALGLHRSDTGAAFKPIEREVRKRVFCTLYVFEQFLATSLGRPTGLGDPDVEVVPPREGLLDGGGGGGDAVFVSFSLRLYRILGRTRTRASRHNGESGEQRSIEETFSDLKEWNSDVSKQQWLVVPFIKTGEALFDEPGAGAMGFDELKTVLGWQNRFRLRASLLLRLQYHYVALLVTRPSLLRELSIRNRGSGANRNTPHSLKEQEIQTTQQTSLSDTCLRHAVQLATSAQGGGISDRKEWHDETLHYIDGRLFRLRLPLCPKPNRANER</sequence>
<dbReference type="GO" id="GO:0006351">
    <property type="term" value="P:DNA-templated transcription"/>
    <property type="evidence" value="ECO:0007669"/>
    <property type="project" value="InterPro"/>
</dbReference>
<dbReference type="OMA" id="HNTNHRD"/>
<dbReference type="GO" id="GO:0008270">
    <property type="term" value="F:zinc ion binding"/>
    <property type="evidence" value="ECO:0007669"/>
    <property type="project" value="InterPro"/>
</dbReference>
<keyword evidence="8" id="KW-1185">Reference proteome</keyword>
<dbReference type="InterPro" id="IPR007219">
    <property type="entry name" value="XnlR_reg_dom"/>
</dbReference>
<dbReference type="GO" id="GO:0003700">
    <property type="term" value="F:DNA-binding transcription factor activity"/>
    <property type="evidence" value="ECO:0007669"/>
    <property type="project" value="InterPro"/>
</dbReference>
<feature type="compositionally biased region" description="Basic and acidic residues" evidence="5">
    <location>
        <begin position="16"/>
        <end position="26"/>
    </location>
</feature>
<feature type="region of interest" description="Disordered" evidence="5">
    <location>
        <begin position="84"/>
        <end position="180"/>
    </location>
</feature>
<feature type="compositionally biased region" description="Polar residues" evidence="5">
    <location>
        <begin position="85"/>
        <end position="107"/>
    </location>
</feature>